<sequence>MPLPPLEDLQLVAGAAFHAQPDDWWRPRVGIHEQVDRIIFRAELRRNMEQLFGPLRDFKEGLAARLARLANSCGVPVRTDTLVVKSAQPPAENVRFEEMFDKALIRVALNRLEFFLEFADLSERMPEFHFDDDSHEADVISGAVFVVASVCQRSKIGFPTIHGLPPLECYPLHSIIESTTQFLQILYPRPEENMPLSAPAIGRMRVLRDQPGFAAPIHQPAPPWFPPKRGHNYPCPPAFAHDLGCHQQRPPPSLARRPGPASGASVSTQSAAWRRTASPKPAMAAPTALRGVQPDPLPLLSSAGVRTLDQQPIRSHDVSTSAPVLKRSTIKTTPLLPGTISKNSDLSPSEDTMASPTNPLSNGRLATSPMTTDSRSPSPAGKHTTPLLAMVSSPNDNGDDGWVNLRRSNVA</sequence>
<evidence type="ECO:0000256" key="1">
    <source>
        <dbReference type="SAM" id="MobiDB-lite"/>
    </source>
</evidence>
<keyword evidence="3" id="KW-1185">Reference proteome</keyword>
<dbReference type="Proteomes" id="UP001287286">
    <property type="component" value="Unassembled WGS sequence"/>
</dbReference>
<proteinExistence type="predicted"/>
<accession>A0ABR0BHQ3</accession>
<feature type="region of interest" description="Disordered" evidence="1">
    <location>
        <begin position="242"/>
        <end position="296"/>
    </location>
</feature>
<protein>
    <submittedName>
        <fullName evidence="2">Uncharacterized protein</fullName>
    </submittedName>
</protein>
<comment type="caution">
    <text evidence="2">The sequence shown here is derived from an EMBL/GenBank/DDBJ whole genome shotgun (WGS) entry which is preliminary data.</text>
</comment>
<organism evidence="2 3">
    <name type="scientific">Purpureocillium lilacinum</name>
    <name type="common">Paecilomyces lilacinus</name>
    <dbReference type="NCBI Taxonomy" id="33203"/>
    <lineage>
        <taxon>Eukaryota</taxon>
        <taxon>Fungi</taxon>
        <taxon>Dikarya</taxon>
        <taxon>Ascomycota</taxon>
        <taxon>Pezizomycotina</taxon>
        <taxon>Sordariomycetes</taxon>
        <taxon>Hypocreomycetidae</taxon>
        <taxon>Hypocreales</taxon>
        <taxon>Ophiocordycipitaceae</taxon>
        <taxon>Purpureocillium</taxon>
    </lineage>
</organism>
<evidence type="ECO:0000313" key="3">
    <source>
        <dbReference type="Proteomes" id="UP001287286"/>
    </source>
</evidence>
<feature type="region of interest" description="Disordered" evidence="1">
    <location>
        <begin position="308"/>
        <end position="411"/>
    </location>
</feature>
<dbReference type="EMBL" id="JAWRVI010000089">
    <property type="protein sequence ID" value="KAK4078013.1"/>
    <property type="molecule type" value="Genomic_DNA"/>
</dbReference>
<evidence type="ECO:0000313" key="2">
    <source>
        <dbReference type="EMBL" id="KAK4078013.1"/>
    </source>
</evidence>
<feature type="compositionally biased region" description="Polar residues" evidence="1">
    <location>
        <begin position="340"/>
        <end position="377"/>
    </location>
</feature>
<reference evidence="2 3" key="1">
    <citation type="journal article" date="2024" name="Microbiol. Resour. Announc.">
        <title>Genome annotations for the ascomycete fungi Trichoderma harzianum, Trichoderma aggressivum, and Purpureocillium lilacinum.</title>
        <authorList>
            <person name="Beijen E.P.W."/>
            <person name="Ohm R.A."/>
        </authorList>
    </citation>
    <scope>NUCLEOTIDE SEQUENCE [LARGE SCALE GENOMIC DNA]</scope>
    <source>
        <strain evidence="2 3">CBS 150709</strain>
    </source>
</reference>
<name>A0ABR0BHQ3_PURLI</name>
<gene>
    <name evidence="2" type="ORF">Purlil1_12121</name>
</gene>
<feature type="compositionally biased region" description="Polar residues" evidence="1">
    <location>
        <begin position="308"/>
        <end position="322"/>
    </location>
</feature>